<accession>A0A9Q3GPG3</accession>
<dbReference type="PANTHER" id="PTHR37984:SF5">
    <property type="entry name" value="PROTEIN NYNRIN-LIKE"/>
    <property type="match status" value="1"/>
</dbReference>
<reference evidence="1" key="1">
    <citation type="submission" date="2021-03" db="EMBL/GenBank/DDBJ databases">
        <title>Draft genome sequence of rust myrtle Austropuccinia psidii MF-1, a brazilian biotype.</title>
        <authorList>
            <person name="Quecine M.C."/>
            <person name="Pachon D.M.R."/>
            <person name="Bonatelli M.L."/>
            <person name="Correr F.H."/>
            <person name="Franceschini L.M."/>
            <person name="Leite T.F."/>
            <person name="Margarido G.R.A."/>
            <person name="Almeida C.A."/>
            <person name="Ferrarezi J.A."/>
            <person name="Labate C.A."/>
        </authorList>
    </citation>
    <scope>NUCLEOTIDE SEQUENCE</scope>
    <source>
        <strain evidence="1">MF-1</strain>
    </source>
</reference>
<dbReference type="SUPFAM" id="SSF56672">
    <property type="entry name" value="DNA/RNA polymerases"/>
    <property type="match status" value="1"/>
</dbReference>
<organism evidence="1 2">
    <name type="scientific">Austropuccinia psidii MF-1</name>
    <dbReference type="NCBI Taxonomy" id="1389203"/>
    <lineage>
        <taxon>Eukaryota</taxon>
        <taxon>Fungi</taxon>
        <taxon>Dikarya</taxon>
        <taxon>Basidiomycota</taxon>
        <taxon>Pucciniomycotina</taxon>
        <taxon>Pucciniomycetes</taxon>
        <taxon>Pucciniales</taxon>
        <taxon>Sphaerophragmiaceae</taxon>
        <taxon>Austropuccinia</taxon>
    </lineage>
</organism>
<dbReference type="PANTHER" id="PTHR37984">
    <property type="entry name" value="PROTEIN CBG26694"/>
    <property type="match status" value="1"/>
</dbReference>
<dbReference type="EMBL" id="AVOT02003694">
    <property type="protein sequence ID" value="MBW0474309.1"/>
    <property type="molecule type" value="Genomic_DNA"/>
</dbReference>
<proteinExistence type="predicted"/>
<sequence>MKEDIMGILFQYREAFSSNNEPLGAIKVHEVEVMINVERPYPPLLRRTAYPARLRAREVLETNVNEIMKLGCSRTVGHNEEVEVTTPVVITFNNHKSRRVGDFRELNTYSIPDRYSIPRIHETYNKLSKERLLTYIHFLKGFHQNSLTPHARKLLRIIAHCGIYEYLRLPS</sequence>
<protein>
    <submittedName>
        <fullName evidence="1">Uncharacterized protein</fullName>
    </submittedName>
</protein>
<dbReference type="AlphaFoldDB" id="A0A9Q3GPG3"/>
<dbReference type="InterPro" id="IPR043502">
    <property type="entry name" value="DNA/RNA_pol_sf"/>
</dbReference>
<comment type="caution">
    <text evidence="1">The sequence shown here is derived from an EMBL/GenBank/DDBJ whole genome shotgun (WGS) entry which is preliminary data.</text>
</comment>
<evidence type="ECO:0000313" key="1">
    <source>
        <dbReference type="EMBL" id="MBW0474309.1"/>
    </source>
</evidence>
<gene>
    <name evidence="1" type="ORF">O181_014024</name>
</gene>
<name>A0A9Q3GPG3_9BASI</name>
<keyword evidence="2" id="KW-1185">Reference proteome</keyword>
<evidence type="ECO:0000313" key="2">
    <source>
        <dbReference type="Proteomes" id="UP000765509"/>
    </source>
</evidence>
<dbReference type="Proteomes" id="UP000765509">
    <property type="component" value="Unassembled WGS sequence"/>
</dbReference>
<dbReference type="Gene3D" id="3.10.10.10">
    <property type="entry name" value="HIV Type 1 Reverse Transcriptase, subunit A, domain 1"/>
    <property type="match status" value="1"/>
</dbReference>
<dbReference type="InterPro" id="IPR050951">
    <property type="entry name" value="Retrovirus_Pol_polyprotein"/>
</dbReference>
<dbReference type="OrthoDB" id="6776860at2759"/>